<name>Q6UUB4_ORYSJ</name>
<dbReference type="InterPro" id="IPR005162">
    <property type="entry name" value="Retrotrans_gag_dom"/>
</dbReference>
<proteinExistence type="predicted"/>
<protein>
    <recommendedName>
        <fullName evidence="1">Retrotransposon gag domain-containing protein</fullName>
    </recommendedName>
</protein>
<accession>Q6UUB4</accession>
<evidence type="ECO:0000313" key="2">
    <source>
        <dbReference type="EMBL" id="AAQ56465.1"/>
    </source>
</evidence>
<feature type="domain" description="Retrotransposon gag" evidence="1">
    <location>
        <begin position="50"/>
        <end position="116"/>
    </location>
</feature>
<sequence>MANGRRTGSAELVGSAEPKNVSSRPLLWPYVEVGVEVVIALEITEVLPVQLRDGFCLAFFPVTRITALRVEILSFKQIENESIGAAWSRFTNLVQSGPTLPLPEYVLLQHFHTGLDKESAFYLDITAGGSFMHKTSSEGRTILNRILENTSFMTQSNEPQQEAFVSKIEEPLMIEPRTEPSTSASSIDEKVLEQPSVEDEEIQTPDCAAILFMDGFDEDYGNTLNYFSKRKPLVPLPPPDPMELGFLRETVWVLTSIMSDEWLREAELSSEVIRINTAPRIIPCYMEGNDVGILYSPIVGANLVSESFAFAYLSDKAVTPTNKFFKHPNGNIIGGFGIVQDVPVCFEDREAILDFHIFEIQGFDILIILPIEQLLINTPRLGSLKITLGENVFSIPFSRARITLTDPLPEIESAEEVTAVPLHESPEALLEDEFPNFIKEEADPGETLDLPIMEPPPRPPLELKPLPPSLRYAFLHNGREAPVIISDKLSEDETQRLLAVLEKYRSILGYSLQDLRGNLNDGSIMQCEKL</sequence>
<dbReference type="Pfam" id="PF03732">
    <property type="entry name" value="Retrotrans_gag"/>
    <property type="match status" value="1"/>
</dbReference>
<organism evidence="2">
    <name type="scientific">Oryza sativa subsp. japonica</name>
    <name type="common">Rice</name>
    <dbReference type="NCBI Taxonomy" id="39947"/>
    <lineage>
        <taxon>Eukaryota</taxon>
        <taxon>Viridiplantae</taxon>
        <taxon>Streptophyta</taxon>
        <taxon>Embryophyta</taxon>
        <taxon>Tracheophyta</taxon>
        <taxon>Spermatophyta</taxon>
        <taxon>Magnoliopsida</taxon>
        <taxon>Liliopsida</taxon>
        <taxon>Poales</taxon>
        <taxon>Poaceae</taxon>
        <taxon>BOP clade</taxon>
        <taxon>Oryzoideae</taxon>
        <taxon>Oryzeae</taxon>
        <taxon>Oryzinae</taxon>
        <taxon>Oryza</taxon>
        <taxon>Oryza sativa</taxon>
    </lineage>
</organism>
<gene>
    <name evidence="2" type="ORF">OSJNBa0074N12.21</name>
</gene>
<dbReference type="EMBL" id="AY360390">
    <property type="protein sequence ID" value="AAQ56465.1"/>
    <property type="molecule type" value="Genomic_DNA"/>
</dbReference>
<reference evidence="2" key="1">
    <citation type="journal article" date="2004" name="Nat. Genet.">
        <title>Sequencing of a rice centromere uncovers active genes.</title>
        <authorList>
            <person name="Nagaki K."/>
            <person name="Cheng Z."/>
            <person name="Ouyang S."/>
            <person name="Talbert P.B."/>
            <person name="Kim M."/>
            <person name="Jones K.M."/>
            <person name="Henikoff S."/>
            <person name="Buell C.R."/>
            <person name="Jiang J."/>
        </authorList>
    </citation>
    <scope>NUCLEOTIDE SEQUENCE</scope>
</reference>
<dbReference type="AlphaFoldDB" id="Q6UUB4"/>
<evidence type="ECO:0000259" key="1">
    <source>
        <dbReference type="Pfam" id="PF03732"/>
    </source>
</evidence>